<name>A0A2J8R112_PONAB</name>
<gene>
    <name evidence="2" type="ORF">CR201_G0054951</name>
</gene>
<comment type="caution">
    <text evidence="2">The sequence shown here is derived from an EMBL/GenBank/DDBJ whole genome shotgun (WGS) entry which is preliminary data.</text>
</comment>
<sequence length="72" mass="7181">MRAPRDRQQPAGASGAGGLRAAAPRVAEPGAPLRSSLLGLGGSLLPAGFAAGSHCPAFASEEAAQPWVLDNF</sequence>
<reference evidence="2" key="1">
    <citation type="submission" date="2017-12" db="EMBL/GenBank/DDBJ databases">
        <title>High-resolution comparative analysis of great ape genomes.</title>
        <authorList>
            <person name="Pollen A."/>
            <person name="Hastie A."/>
            <person name="Hormozdiari F."/>
            <person name="Dougherty M."/>
            <person name="Liu R."/>
            <person name="Chaisson M."/>
            <person name="Hoppe E."/>
            <person name="Hill C."/>
            <person name="Pang A."/>
            <person name="Hillier L."/>
            <person name="Baker C."/>
            <person name="Armstrong J."/>
            <person name="Shendure J."/>
            <person name="Paten B."/>
            <person name="Wilson R."/>
            <person name="Chao H."/>
            <person name="Schneider V."/>
            <person name="Ventura M."/>
            <person name="Kronenberg Z."/>
            <person name="Murali S."/>
            <person name="Gordon D."/>
            <person name="Cantsilieris S."/>
            <person name="Munson K."/>
            <person name="Nelson B."/>
            <person name="Raja A."/>
            <person name="Underwood J."/>
            <person name="Diekhans M."/>
            <person name="Fiddes I."/>
            <person name="Haussler D."/>
            <person name="Eichler E."/>
        </authorList>
    </citation>
    <scope>NUCLEOTIDE SEQUENCE [LARGE SCALE GENOMIC DNA]</scope>
    <source>
        <strain evidence="2">Susie</strain>
    </source>
</reference>
<protein>
    <submittedName>
        <fullName evidence="2">ST3GAL6 isoform 8</fullName>
    </submittedName>
</protein>
<evidence type="ECO:0000256" key="1">
    <source>
        <dbReference type="SAM" id="MobiDB-lite"/>
    </source>
</evidence>
<evidence type="ECO:0000313" key="2">
    <source>
        <dbReference type="EMBL" id="PNJ02208.1"/>
    </source>
</evidence>
<dbReference type="EMBL" id="NDHI03003840">
    <property type="protein sequence ID" value="PNJ02208.1"/>
    <property type="molecule type" value="Genomic_DNA"/>
</dbReference>
<accession>A0A2J8R112</accession>
<feature type="region of interest" description="Disordered" evidence="1">
    <location>
        <begin position="1"/>
        <end position="24"/>
    </location>
</feature>
<organism evidence="2">
    <name type="scientific">Pongo abelii</name>
    <name type="common">Sumatran orangutan</name>
    <name type="synonym">Pongo pygmaeus abelii</name>
    <dbReference type="NCBI Taxonomy" id="9601"/>
    <lineage>
        <taxon>Eukaryota</taxon>
        <taxon>Metazoa</taxon>
        <taxon>Chordata</taxon>
        <taxon>Craniata</taxon>
        <taxon>Vertebrata</taxon>
        <taxon>Euteleostomi</taxon>
        <taxon>Mammalia</taxon>
        <taxon>Eutheria</taxon>
        <taxon>Euarchontoglires</taxon>
        <taxon>Primates</taxon>
        <taxon>Haplorrhini</taxon>
        <taxon>Catarrhini</taxon>
        <taxon>Hominidae</taxon>
        <taxon>Pongo</taxon>
    </lineage>
</organism>
<dbReference type="AlphaFoldDB" id="A0A2J8R112"/>
<proteinExistence type="predicted"/>